<name>A0ABP7AT16_9ACTN</name>
<feature type="transmembrane region" description="Helical" evidence="6">
    <location>
        <begin position="25"/>
        <end position="44"/>
    </location>
</feature>
<protein>
    <submittedName>
        <fullName evidence="7">Neutral zinc metallopeptidase</fullName>
    </submittedName>
</protein>
<dbReference type="RefSeq" id="WP_344809454.1">
    <property type="nucleotide sequence ID" value="NZ_BAABAB010000050.1"/>
</dbReference>
<dbReference type="PANTHER" id="PTHR30168:SF0">
    <property type="entry name" value="INNER MEMBRANE PROTEIN"/>
    <property type="match status" value="1"/>
</dbReference>
<proteinExistence type="predicted"/>
<evidence type="ECO:0000256" key="3">
    <source>
        <dbReference type="ARBA" id="ARBA00022989"/>
    </source>
</evidence>
<evidence type="ECO:0000256" key="2">
    <source>
        <dbReference type="ARBA" id="ARBA00022692"/>
    </source>
</evidence>
<accession>A0ABP7AT16</accession>
<keyword evidence="2 6" id="KW-0812">Transmembrane</keyword>
<comment type="subcellular location">
    <subcellularLocation>
        <location evidence="1">Membrane</location>
        <topology evidence="1">Single-pass membrane protein</topology>
    </subcellularLocation>
</comment>
<dbReference type="Proteomes" id="UP001501490">
    <property type="component" value="Unassembled WGS sequence"/>
</dbReference>
<gene>
    <name evidence="7" type="ORF">GCM10022236_48250</name>
</gene>
<feature type="region of interest" description="Disordered" evidence="5">
    <location>
        <begin position="53"/>
        <end position="72"/>
    </location>
</feature>
<evidence type="ECO:0000256" key="4">
    <source>
        <dbReference type="ARBA" id="ARBA00023136"/>
    </source>
</evidence>
<feature type="compositionally biased region" description="Polar residues" evidence="5">
    <location>
        <begin position="61"/>
        <end position="72"/>
    </location>
</feature>
<evidence type="ECO:0000313" key="7">
    <source>
        <dbReference type="EMBL" id="GAA3640026.1"/>
    </source>
</evidence>
<organism evidence="7 8">
    <name type="scientific">Microlunatus ginsengisoli</name>
    <dbReference type="NCBI Taxonomy" id="363863"/>
    <lineage>
        <taxon>Bacteria</taxon>
        <taxon>Bacillati</taxon>
        <taxon>Actinomycetota</taxon>
        <taxon>Actinomycetes</taxon>
        <taxon>Propionibacteriales</taxon>
        <taxon>Propionibacteriaceae</taxon>
        <taxon>Microlunatus</taxon>
    </lineage>
</organism>
<dbReference type="Pfam" id="PF04228">
    <property type="entry name" value="Zn_peptidase"/>
    <property type="match status" value="1"/>
</dbReference>
<evidence type="ECO:0000256" key="6">
    <source>
        <dbReference type="SAM" id="Phobius"/>
    </source>
</evidence>
<keyword evidence="8" id="KW-1185">Reference proteome</keyword>
<dbReference type="InterPro" id="IPR007343">
    <property type="entry name" value="Uncharacterised_pept_Zn_put"/>
</dbReference>
<evidence type="ECO:0000256" key="1">
    <source>
        <dbReference type="ARBA" id="ARBA00004167"/>
    </source>
</evidence>
<reference evidence="8" key="1">
    <citation type="journal article" date="2019" name="Int. J. Syst. Evol. Microbiol.">
        <title>The Global Catalogue of Microorganisms (GCM) 10K type strain sequencing project: providing services to taxonomists for standard genome sequencing and annotation.</title>
        <authorList>
            <consortium name="The Broad Institute Genomics Platform"/>
            <consortium name="The Broad Institute Genome Sequencing Center for Infectious Disease"/>
            <person name="Wu L."/>
            <person name="Ma J."/>
        </authorList>
    </citation>
    <scope>NUCLEOTIDE SEQUENCE [LARGE SCALE GENOMIC DNA]</scope>
    <source>
        <strain evidence="8">JCM 16929</strain>
    </source>
</reference>
<dbReference type="EMBL" id="BAABAB010000050">
    <property type="protein sequence ID" value="GAA3640026.1"/>
    <property type="molecule type" value="Genomic_DNA"/>
</dbReference>
<evidence type="ECO:0000256" key="5">
    <source>
        <dbReference type="SAM" id="MobiDB-lite"/>
    </source>
</evidence>
<sequence>MKYNEGANLDASQMGGGGRGGGGKIAIGGGAGLVVVIIALLFGLNPGDLLGTSADPGTDPSAGSSRFEQCKTGSDIQNNRDCRFVAYTNSIQSYWKSALQGYRTIQVHTFSNSVATGCGNATSAVGPFYCGADQTVYLDTDFFDELTGTLGAQGGDAAEAYVLAHEFGHHIQQQTGTMREVQSQGNKTGPKSPGVRLELQADCYAGVWFAHATQDPNSPIAEVTSDDLKRALDAASAVGDDRIQQKMQGQVRPETWTHGSAAERQRWLQQGFKTGDPNKCDTFAG</sequence>
<evidence type="ECO:0000313" key="8">
    <source>
        <dbReference type="Proteomes" id="UP001501490"/>
    </source>
</evidence>
<keyword evidence="3 6" id="KW-1133">Transmembrane helix</keyword>
<comment type="caution">
    <text evidence="7">The sequence shown here is derived from an EMBL/GenBank/DDBJ whole genome shotgun (WGS) entry which is preliminary data.</text>
</comment>
<dbReference type="PANTHER" id="PTHR30168">
    <property type="entry name" value="PUTATIVE MEMBRANE PROTEIN YPFJ"/>
    <property type="match status" value="1"/>
</dbReference>
<keyword evidence="4 6" id="KW-0472">Membrane</keyword>